<protein>
    <submittedName>
        <fullName evidence="2">Uncharacterized protein</fullName>
    </submittedName>
</protein>
<name>A0A1X6NEJ5_9APHY</name>
<dbReference type="RefSeq" id="XP_024343808.1">
    <property type="nucleotide sequence ID" value="XM_024483506.1"/>
</dbReference>
<proteinExistence type="predicted"/>
<feature type="non-terminal residue" evidence="2">
    <location>
        <position position="1"/>
    </location>
</feature>
<accession>A0A1X6NEJ5</accession>
<keyword evidence="3" id="KW-1185">Reference proteome</keyword>
<evidence type="ECO:0000313" key="2">
    <source>
        <dbReference type="EMBL" id="OSX67014.1"/>
    </source>
</evidence>
<evidence type="ECO:0000313" key="3">
    <source>
        <dbReference type="Proteomes" id="UP000194127"/>
    </source>
</evidence>
<dbReference type="GeneID" id="36328455"/>
<gene>
    <name evidence="2" type="ORF">POSPLADRAFT_1119835</name>
</gene>
<feature type="compositionally biased region" description="Basic and acidic residues" evidence="1">
    <location>
        <begin position="1"/>
        <end position="14"/>
    </location>
</feature>
<dbReference type="EMBL" id="KZ110591">
    <property type="protein sequence ID" value="OSX67014.1"/>
    <property type="molecule type" value="Genomic_DNA"/>
</dbReference>
<reference evidence="2 3" key="1">
    <citation type="submission" date="2017-04" db="EMBL/GenBank/DDBJ databases">
        <title>Genome Sequence of the Model Brown-Rot Fungus Postia placenta SB12.</title>
        <authorList>
            <consortium name="DOE Joint Genome Institute"/>
            <person name="Gaskell J."/>
            <person name="Kersten P."/>
            <person name="Larrondo L.F."/>
            <person name="Canessa P."/>
            <person name="Martinez D."/>
            <person name="Hibbett D."/>
            <person name="Schmoll M."/>
            <person name="Kubicek C.P."/>
            <person name="Martinez A.T."/>
            <person name="Yadav J."/>
            <person name="Master E."/>
            <person name="Magnuson J.K."/>
            <person name="James T."/>
            <person name="Yaver D."/>
            <person name="Berka R."/>
            <person name="Labutti K."/>
            <person name="Lipzen A."/>
            <person name="Aerts A."/>
            <person name="Barry K."/>
            <person name="Henrissat B."/>
            <person name="Blanchette R."/>
            <person name="Grigoriev I."/>
            <person name="Cullen D."/>
        </authorList>
    </citation>
    <scope>NUCLEOTIDE SEQUENCE [LARGE SCALE GENOMIC DNA]</scope>
    <source>
        <strain evidence="2 3">MAD-698-R-SB12</strain>
    </source>
</reference>
<evidence type="ECO:0000256" key="1">
    <source>
        <dbReference type="SAM" id="MobiDB-lite"/>
    </source>
</evidence>
<organism evidence="2 3">
    <name type="scientific">Postia placenta MAD-698-R-SB12</name>
    <dbReference type="NCBI Taxonomy" id="670580"/>
    <lineage>
        <taxon>Eukaryota</taxon>
        <taxon>Fungi</taxon>
        <taxon>Dikarya</taxon>
        <taxon>Basidiomycota</taxon>
        <taxon>Agaricomycotina</taxon>
        <taxon>Agaricomycetes</taxon>
        <taxon>Polyporales</taxon>
        <taxon>Adustoporiaceae</taxon>
        <taxon>Rhodonia</taxon>
    </lineage>
</organism>
<dbReference type="AlphaFoldDB" id="A0A1X6NEJ5"/>
<dbReference type="OrthoDB" id="10255630at2759"/>
<feature type="non-terminal residue" evidence="2">
    <location>
        <position position="80"/>
    </location>
</feature>
<dbReference type="Proteomes" id="UP000194127">
    <property type="component" value="Unassembled WGS sequence"/>
</dbReference>
<feature type="region of interest" description="Disordered" evidence="1">
    <location>
        <begin position="1"/>
        <end position="23"/>
    </location>
</feature>
<sequence length="80" mass="8833">KNRYAEIERKHATAEEQLSTTSAERDALLQDKLALQSNISGKESAAAELERKLVDVAAQLANSARQLQQTQAELRGANKR</sequence>